<name>A0AA39DJH8_VITRO</name>
<dbReference type="InterPro" id="IPR046955">
    <property type="entry name" value="PHR1-like"/>
</dbReference>
<dbReference type="AlphaFoldDB" id="A0AA39DJH8"/>
<evidence type="ECO:0000256" key="5">
    <source>
        <dbReference type="SAM" id="MobiDB-lite"/>
    </source>
</evidence>
<feature type="compositionally biased region" description="Low complexity" evidence="5">
    <location>
        <begin position="185"/>
        <end position="206"/>
    </location>
</feature>
<evidence type="ECO:0000256" key="1">
    <source>
        <dbReference type="ARBA" id="ARBA00004123"/>
    </source>
</evidence>
<evidence type="ECO:0000313" key="7">
    <source>
        <dbReference type="EMBL" id="KAJ9685855.1"/>
    </source>
</evidence>
<evidence type="ECO:0000256" key="3">
    <source>
        <dbReference type="ARBA" id="ARBA00023163"/>
    </source>
</evidence>
<dbReference type="InterPro" id="IPR025756">
    <property type="entry name" value="Myb_CC_LHEQLE"/>
</dbReference>
<dbReference type="NCBIfam" id="TIGR01557">
    <property type="entry name" value="myb_SHAQKYF"/>
    <property type="match status" value="1"/>
</dbReference>
<organism evidence="7 8">
    <name type="scientific">Vitis rotundifolia</name>
    <name type="common">Muscadine grape</name>
    <dbReference type="NCBI Taxonomy" id="103349"/>
    <lineage>
        <taxon>Eukaryota</taxon>
        <taxon>Viridiplantae</taxon>
        <taxon>Streptophyta</taxon>
        <taxon>Embryophyta</taxon>
        <taxon>Tracheophyta</taxon>
        <taxon>Spermatophyta</taxon>
        <taxon>Magnoliopsida</taxon>
        <taxon>eudicotyledons</taxon>
        <taxon>Gunneridae</taxon>
        <taxon>Pentapetalae</taxon>
        <taxon>rosids</taxon>
        <taxon>Vitales</taxon>
        <taxon>Vitaceae</taxon>
        <taxon>Viteae</taxon>
        <taxon>Vitis</taxon>
    </lineage>
</organism>
<dbReference type="PANTHER" id="PTHR31499:SF80">
    <property type="entry name" value="HTH MYB-TYPE DOMAIN-CONTAINING PROTEIN"/>
    <property type="match status" value="1"/>
</dbReference>
<evidence type="ECO:0000259" key="6">
    <source>
        <dbReference type="Pfam" id="PF14379"/>
    </source>
</evidence>
<feature type="region of interest" description="Disordered" evidence="5">
    <location>
        <begin position="177"/>
        <end position="207"/>
    </location>
</feature>
<dbReference type="InterPro" id="IPR006447">
    <property type="entry name" value="Myb_dom_plants"/>
</dbReference>
<evidence type="ECO:0000313" key="8">
    <source>
        <dbReference type="Proteomes" id="UP001168098"/>
    </source>
</evidence>
<accession>A0AA39DJH8</accession>
<keyword evidence="3" id="KW-0804">Transcription</keyword>
<dbReference type="GO" id="GO:0003700">
    <property type="term" value="F:DNA-binding transcription factor activity"/>
    <property type="evidence" value="ECO:0007669"/>
    <property type="project" value="InterPro"/>
</dbReference>
<dbReference type="GO" id="GO:0003677">
    <property type="term" value="F:DNA binding"/>
    <property type="evidence" value="ECO:0007669"/>
    <property type="project" value="InterPro"/>
</dbReference>
<reference evidence="7 8" key="1">
    <citation type="journal article" date="2023" name="BMC Biotechnol.">
        <title>Vitis rotundifolia cv Carlos genome sequencing.</title>
        <authorList>
            <person name="Huff M."/>
            <person name="Hulse-Kemp A."/>
            <person name="Scheffler B."/>
            <person name="Youngblood R."/>
            <person name="Simpson S."/>
            <person name="Babiker E."/>
            <person name="Staton M."/>
        </authorList>
    </citation>
    <scope>NUCLEOTIDE SEQUENCE [LARGE SCALE GENOMIC DNA]</scope>
    <source>
        <tissue evidence="7">Leaf</tissue>
    </source>
</reference>
<keyword evidence="4" id="KW-0539">Nucleus</keyword>
<evidence type="ECO:0000256" key="4">
    <source>
        <dbReference type="ARBA" id="ARBA00023242"/>
    </source>
</evidence>
<evidence type="ECO:0000256" key="2">
    <source>
        <dbReference type="ARBA" id="ARBA00023015"/>
    </source>
</evidence>
<dbReference type="Gene3D" id="1.10.10.60">
    <property type="entry name" value="Homeodomain-like"/>
    <property type="match status" value="1"/>
</dbReference>
<dbReference type="SUPFAM" id="SSF46689">
    <property type="entry name" value="Homeodomain-like"/>
    <property type="match status" value="1"/>
</dbReference>
<dbReference type="Proteomes" id="UP001168098">
    <property type="component" value="Unassembled WGS sequence"/>
</dbReference>
<keyword evidence="2" id="KW-0805">Transcription regulation</keyword>
<protein>
    <recommendedName>
        <fullName evidence="6">MYB-CC type transcription factor LHEQLE-containing domain-containing protein</fullName>
    </recommendedName>
</protein>
<dbReference type="Pfam" id="PF14379">
    <property type="entry name" value="Myb_CC_LHEQLE"/>
    <property type="match status" value="1"/>
</dbReference>
<gene>
    <name evidence="7" type="ORF">PVL29_017790</name>
</gene>
<comment type="caution">
    <text evidence="7">The sequence shown here is derived from an EMBL/GenBank/DDBJ whole genome shotgun (WGS) entry which is preliminary data.</text>
</comment>
<dbReference type="InterPro" id="IPR009057">
    <property type="entry name" value="Homeodomain-like_sf"/>
</dbReference>
<feature type="domain" description="MYB-CC type transcription factor LHEQLE-containing" evidence="6">
    <location>
        <begin position="292"/>
        <end position="334"/>
    </location>
</feature>
<proteinExistence type="predicted"/>
<dbReference type="GO" id="GO:0005634">
    <property type="term" value="C:nucleus"/>
    <property type="evidence" value="ECO:0007669"/>
    <property type="project" value="UniProtKB-SubCell"/>
</dbReference>
<keyword evidence="8" id="KW-1185">Reference proteome</keyword>
<dbReference type="PANTHER" id="PTHR31499">
    <property type="entry name" value="MYB FAMILY TRANSCRIPTION FACTOR PHL11"/>
    <property type="match status" value="1"/>
</dbReference>
<comment type="subcellular location">
    <subcellularLocation>
        <location evidence="1">Nucleus</location>
    </subcellularLocation>
</comment>
<dbReference type="FunFam" id="1.10.10.60:FF:000007">
    <property type="entry name" value="Two-component response regulator"/>
    <property type="match status" value="1"/>
</dbReference>
<sequence>MNTQKIDVQKQKTGSVNCYSGKGSTFSRQPRKMELCFQPDQFPASEGGSPKHMINLGNTANMSTTMAGHFGSPAASAFYATEVYTGFPECDSYPVDSETLSYPSPNLDPASSQSRDTQNILSCLEKSFEILYRNSPVCDILFINSEVEDEHPYRILRENQNQRIPYELVEPSPRFQLRRQPANPSHSTTSVASGNSSSPAAAASNKSRIRWTHDLHKRFVESVNRLGGAEKATPKGILRLMGSEGVTIFQIKSHLQKFRIARHLPGSTEEKSEKETCADFITKFDPKTGLRTAEALRLQLEVQTRLHEQLEIQRNLQLQIEEQGKQLKKMLDSNRIQIRP</sequence>
<dbReference type="EMBL" id="JARBHA010000013">
    <property type="protein sequence ID" value="KAJ9685855.1"/>
    <property type="molecule type" value="Genomic_DNA"/>
</dbReference>